<dbReference type="EMBL" id="PUIA01000003">
    <property type="protein sequence ID" value="PQO41278.1"/>
    <property type="molecule type" value="Genomic_DNA"/>
</dbReference>
<feature type="transmembrane region" description="Helical" evidence="1">
    <location>
        <begin position="38"/>
        <end position="59"/>
    </location>
</feature>
<reference evidence="2 3" key="1">
    <citation type="submission" date="2018-02" db="EMBL/GenBank/DDBJ databases">
        <title>Comparative genomes isolates from brazilian mangrove.</title>
        <authorList>
            <person name="Araujo J.E."/>
            <person name="Taketani R.G."/>
            <person name="Silva M.C.P."/>
            <person name="Loureco M.V."/>
            <person name="Andreote F.D."/>
        </authorList>
    </citation>
    <scope>NUCLEOTIDE SEQUENCE [LARGE SCALE GENOMIC DNA]</scope>
    <source>
        <strain evidence="2 3">HEX-2 MGV</strain>
    </source>
</reference>
<evidence type="ECO:0000256" key="1">
    <source>
        <dbReference type="SAM" id="Phobius"/>
    </source>
</evidence>
<evidence type="ECO:0000313" key="2">
    <source>
        <dbReference type="EMBL" id="PQO41278.1"/>
    </source>
</evidence>
<evidence type="ECO:0000313" key="3">
    <source>
        <dbReference type="Proteomes" id="UP000240009"/>
    </source>
</evidence>
<proteinExistence type="predicted"/>
<sequence length="67" mass="7511">MNRPYWLDSVYILVWMLPPVLVAFVVSKMTGLSGIVGLAVFLGIGLVAIFLWLALLVLWSRLFKSES</sequence>
<accession>A0A2S8G9Z4</accession>
<keyword evidence="1" id="KW-0812">Transmembrane</keyword>
<gene>
    <name evidence="2" type="ORF">C5Y96_00775</name>
</gene>
<protein>
    <submittedName>
        <fullName evidence="2">Uncharacterized protein</fullName>
    </submittedName>
</protein>
<dbReference type="RefSeq" id="WP_105349645.1">
    <property type="nucleotide sequence ID" value="NZ_PUIA01000003.1"/>
</dbReference>
<keyword evidence="1" id="KW-1133">Transmembrane helix</keyword>
<comment type="caution">
    <text evidence="2">The sequence shown here is derived from an EMBL/GenBank/DDBJ whole genome shotgun (WGS) entry which is preliminary data.</text>
</comment>
<dbReference type="Proteomes" id="UP000240009">
    <property type="component" value="Unassembled WGS sequence"/>
</dbReference>
<dbReference type="AlphaFoldDB" id="A0A2S8G9Z4"/>
<feature type="transmembrane region" description="Helical" evidence="1">
    <location>
        <begin position="6"/>
        <end position="26"/>
    </location>
</feature>
<name>A0A2S8G9Z4_9BACT</name>
<keyword evidence="1" id="KW-0472">Membrane</keyword>
<organism evidence="2 3">
    <name type="scientific">Blastopirellula marina</name>
    <dbReference type="NCBI Taxonomy" id="124"/>
    <lineage>
        <taxon>Bacteria</taxon>
        <taxon>Pseudomonadati</taxon>
        <taxon>Planctomycetota</taxon>
        <taxon>Planctomycetia</taxon>
        <taxon>Pirellulales</taxon>
        <taxon>Pirellulaceae</taxon>
        <taxon>Blastopirellula</taxon>
    </lineage>
</organism>